<gene>
    <name evidence="2" type="ORF">SK128_027312</name>
</gene>
<organism evidence="2 3">
    <name type="scientific">Halocaridina rubra</name>
    <name type="common">Hawaiian red shrimp</name>
    <dbReference type="NCBI Taxonomy" id="373956"/>
    <lineage>
        <taxon>Eukaryota</taxon>
        <taxon>Metazoa</taxon>
        <taxon>Ecdysozoa</taxon>
        <taxon>Arthropoda</taxon>
        <taxon>Crustacea</taxon>
        <taxon>Multicrustacea</taxon>
        <taxon>Malacostraca</taxon>
        <taxon>Eumalacostraca</taxon>
        <taxon>Eucarida</taxon>
        <taxon>Decapoda</taxon>
        <taxon>Pleocyemata</taxon>
        <taxon>Caridea</taxon>
        <taxon>Atyoidea</taxon>
        <taxon>Atyidae</taxon>
        <taxon>Halocaridina</taxon>
    </lineage>
</organism>
<dbReference type="AlphaFoldDB" id="A0AAN9A2F3"/>
<accession>A0AAN9A2F3</accession>
<evidence type="ECO:0000256" key="1">
    <source>
        <dbReference type="SAM" id="MobiDB-lite"/>
    </source>
</evidence>
<feature type="region of interest" description="Disordered" evidence="1">
    <location>
        <begin position="1"/>
        <end position="23"/>
    </location>
</feature>
<dbReference type="EMBL" id="JAXCGZ010015677">
    <property type="protein sequence ID" value="KAK7069925.1"/>
    <property type="molecule type" value="Genomic_DNA"/>
</dbReference>
<name>A0AAN9A2F3_HALRR</name>
<sequence>MSNEFTGQNRGYERPLVSQNKETENNYGQVRPVWTELMEEMLIYYIRASRLLWDTKHPLFTKPSVKRRKVEDITAIINREAGISDEQALSPEPNLVGGSGYLNNIIYLT</sequence>
<keyword evidence="3" id="KW-1185">Reference proteome</keyword>
<proteinExistence type="predicted"/>
<evidence type="ECO:0000313" key="3">
    <source>
        <dbReference type="Proteomes" id="UP001381693"/>
    </source>
</evidence>
<comment type="caution">
    <text evidence="2">The sequence shown here is derived from an EMBL/GenBank/DDBJ whole genome shotgun (WGS) entry which is preliminary data.</text>
</comment>
<evidence type="ECO:0008006" key="4">
    <source>
        <dbReference type="Google" id="ProtNLM"/>
    </source>
</evidence>
<evidence type="ECO:0000313" key="2">
    <source>
        <dbReference type="EMBL" id="KAK7069925.1"/>
    </source>
</evidence>
<reference evidence="2 3" key="1">
    <citation type="submission" date="2023-11" db="EMBL/GenBank/DDBJ databases">
        <title>Halocaridina rubra genome assembly.</title>
        <authorList>
            <person name="Smith C."/>
        </authorList>
    </citation>
    <scope>NUCLEOTIDE SEQUENCE [LARGE SCALE GENOMIC DNA]</scope>
    <source>
        <strain evidence="2">EP-1</strain>
        <tissue evidence="2">Whole</tissue>
    </source>
</reference>
<protein>
    <recommendedName>
        <fullName evidence="4">MADF domain-containing protein</fullName>
    </recommendedName>
</protein>
<dbReference type="Proteomes" id="UP001381693">
    <property type="component" value="Unassembled WGS sequence"/>
</dbReference>